<dbReference type="GO" id="GO:0006777">
    <property type="term" value="P:Mo-molybdopterin cofactor biosynthetic process"/>
    <property type="evidence" value="ECO:0007669"/>
    <property type="project" value="InterPro"/>
</dbReference>
<reference evidence="2 3" key="1">
    <citation type="submission" date="2020-08" db="EMBL/GenBank/DDBJ databases">
        <title>Genome sequence of Rhizobiales bacterium strain IZ6.</title>
        <authorList>
            <person name="Nakai R."/>
            <person name="Naganuma T."/>
        </authorList>
    </citation>
    <scope>NUCLEOTIDE SEQUENCE [LARGE SCALE GENOMIC DNA]</scope>
    <source>
        <strain evidence="2 3">IZ6</strain>
    </source>
</reference>
<proteinExistence type="predicted"/>
<organism evidence="2 3">
    <name type="scientific">Terrihabitans soli</name>
    <dbReference type="NCBI Taxonomy" id="708113"/>
    <lineage>
        <taxon>Bacteria</taxon>
        <taxon>Pseudomonadati</taxon>
        <taxon>Pseudomonadota</taxon>
        <taxon>Alphaproteobacteria</taxon>
        <taxon>Hyphomicrobiales</taxon>
        <taxon>Terrihabitans</taxon>
    </lineage>
</organism>
<dbReference type="Pfam" id="PF03205">
    <property type="entry name" value="MobB"/>
    <property type="match status" value="1"/>
</dbReference>
<name>A0A6S6QY25_9HYPH</name>
<dbReference type="EMBL" id="AP023361">
    <property type="protein sequence ID" value="BCJ91468.1"/>
    <property type="molecule type" value="Genomic_DNA"/>
</dbReference>
<dbReference type="GO" id="GO:0005525">
    <property type="term" value="F:GTP binding"/>
    <property type="evidence" value="ECO:0007669"/>
    <property type="project" value="InterPro"/>
</dbReference>
<gene>
    <name evidence="2" type="ORF">IZ6_22030</name>
</gene>
<dbReference type="Gene3D" id="3.40.50.300">
    <property type="entry name" value="P-loop containing nucleotide triphosphate hydrolases"/>
    <property type="match status" value="1"/>
</dbReference>
<feature type="domain" description="Molybdopterin-guanine dinucleotide biosynthesis protein B (MobB)" evidence="1">
    <location>
        <begin position="151"/>
        <end position="247"/>
    </location>
</feature>
<dbReference type="SUPFAM" id="SSF52540">
    <property type="entry name" value="P-loop containing nucleoside triphosphate hydrolases"/>
    <property type="match status" value="1"/>
</dbReference>
<dbReference type="KEGG" id="tso:IZ6_22030"/>
<dbReference type="InterPro" id="IPR027417">
    <property type="entry name" value="P-loop_NTPase"/>
</dbReference>
<dbReference type="Proteomes" id="UP000515317">
    <property type="component" value="Chromosome"/>
</dbReference>
<dbReference type="AlphaFoldDB" id="A0A6S6QY25"/>
<accession>A0A6S6QY25</accession>
<evidence type="ECO:0000313" key="3">
    <source>
        <dbReference type="Proteomes" id="UP000515317"/>
    </source>
</evidence>
<sequence length="352" mass="37123">MEIFDSRRLASVKQAFSTRRIDLSEARMLLCDRTPRAGDVVLARIDEIGHHETVELKTGRKAPVYPGDEVILAYGDRYAPDQFEAHVPTTLEPCQMVAGGGIASRVIVAHARTRPATSITPIGLLASRPGAPMNVADFAVPAVQPSGRVPIIVVCGTSMNAGKTTSMAALVRGLTAAGLKTGTIKATGTGAGNDLWIMRDSGAAEVLDFTDAGWSTTYRVPVDAIERSAGHLVAAMEAEGCDVIVMEIADGLFQGETRELMQRPSFRETISGVMFAAGDAMGAVGGAQRLAAFGHNVLAVSGRVTQSPLGCREVAQETQLPVYGLAQLSNRETALSFLYKSNQPALETAGVA</sequence>
<protein>
    <submittedName>
        <fullName evidence="2">DUF1611 domain-containing protein</fullName>
    </submittedName>
</protein>
<dbReference type="RefSeq" id="WP_222875113.1">
    <property type="nucleotide sequence ID" value="NZ_AP023361.1"/>
</dbReference>
<dbReference type="InterPro" id="IPR004435">
    <property type="entry name" value="MobB_dom"/>
</dbReference>
<evidence type="ECO:0000259" key="1">
    <source>
        <dbReference type="Pfam" id="PF03205"/>
    </source>
</evidence>
<keyword evidence="3" id="KW-1185">Reference proteome</keyword>
<evidence type="ECO:0000313" key="2">
    <source>
        <dbReference type="EMBL" id="BCJ91468.1"/>
    </source>
</evidence>